<dbReference type="PROSITE" id="PS51257">
    <property type="entry name" value="PROKAR_LIPOPROTEIN"/>
    <property type="match status" value="1"/>
</dbReference>
<proteinExistence type="predicted"/>
<name>A0ABW3MGT1_9PSEU</name>
<reference evidence="2" key="1">
    <citation type="journal article" date="2019" name="Int. J. Syst. Evol. Microbiol.">
        <title>The Global Catalogue of Microorganisms (GCM) 10K type strain sequencing project: providing services to taxonomists for standard genome sequencing and annotation.</title>
        <authorList>
            <consortium name="The Broad Institute Genomics Platform"/>
            <consortium name="The Broad Institute Genome Sequencing Center for Infectious Disease"/>
            <person name="Wu L."/>
            <person name="Ma J."/>
        </authorList>
    </citation>
    <scope>NUCLEOTIDE SEQUENCE [LARGE SCALE GENOMIC DNA]</scope>
    <source>
        <strain evidence="2">JCM 31486</strain>
    </source>
</reference>
<dbReference type="Proteomes" id="UP001597045">
    <property type="component" value="Unassembled WGS sequence"/>
</dbReference>
<gene>
    <name evidence="1" type="ORF">ACFQ1S_24040</name>
</gene>
<evidence type="ECO:0000313" key="1">
    <source>
        <dbReference type="EMBL" id="MFD1048384.1"/>
    </source>
</evidence>
<dbReference type="EMBL" id="JBHTIS010001561">
    <property type="protein sequence ID" value="MFD1048384.1"/>
    <property type="molecule type" value="Genomic_DNA"/>
</dbReference>
<keyword evidence="2" id="KW-1185">Reference proteome</keyword>
<feature type="non-terminal residue" evidence="1">
    <location>
        <position position="145"/>
    </location>
</feature>
<comment type="caution">
    <text evidence="1">The sequence shown here is derived from an EMBL/GenBank/DDBJ whole genome shotgun (WGS) entry which is preliminary data.</text>
</comment>
<sequence length="145" mass="15643">MVRRWFILALTVVAATGCTSSPHPPVAGWPNDHSLTADRGNRTHAELAVLSGTTTITVRSTDLGDKLFRAWTPEDSRLVPHTHIDDDQVRLSFTDGNGQGPAEAIVELASNVAWSVRLDGGSVEQDLDLRTTRVEAVDFGAGAQR</sequence>
<protein>
    <submittedName>
        <fullName evidence="1">Uncharacterized protein</fullName>
    </submittedName>
</protein>
<accession>A0ABW3MGT1</accession>
<organism evidence="1 2">
    <name type="scientific">Kibdelosporangium lantanae</name>
    <dbReference type="NCBI Taxonomy" id="1497396"/>
    <lineage>
        <taxon>Bacteria</taxon>
        <taxon>Bacillati</taxon>
        <taxon>Actinomycetota</taxon>
        <taxon>Actinomycetes</taxon>
        <taxon>Pseudonocardiales</taxon>
        <taxon>Pseudonocardiaceae</taxon>
        <taxon>Kibdelosporangium</taxon>
    </lineage>
</organism>
<evidence type="ECO:0000313" key="2">
    <source>
        <dbReference type="Proteomes" id="UP001597045"/>
    </source>
</evidence>